<feature type="region of interest" description="Disordered" evidence="4">
    <location>
        <begin position="1749"/>
        <end position="1786"/>
    </location>
</feature>
<dbReference type="PANTHER" id="PTHR11915">
    <property type="entry name" value="SPECTRIN/FILAMIN RELATED CYTOSKELETAL PROTEIN"/>
    <property type="match status" value="1"/>
</dbReference>
<dbReference type="Proteomes" id="UP000438429">
    <property type="component" value="Unassembled WGS sequence"/>
</dbReference>
<feature type="compositionally biased region" description="Polar residues" evidence="4">
    <location>
        <begin position="1549"/>
        <end position="1559"/>
    </location>
</feature>
<feature type="region of interest" description="Disordered" evidence="4">
    <location>
        <begin position="3934"/>
        <end position="3956"/>
    </location>
</feature>
<dbReference type="Gene3D" id="1.20.58.60">
    <property type="match status" value="9"/>
</dbReference>
<evidence type="ECO:0000313" key="5">
    <source>
        <dbReference type="EMBL" id="KAF0027403.1"/>
    </source>
</evidence>
<dbReference type="FunFam" id="1.20.58.60:FF:000093">
    <property type="entry name" value="dystonin isoform X1"/>
    <property type="match status" value="1"/>
</dbReference>
<protein>
    <submittedName>
        <fullName evidence="5">Uncharacterized protein</fullName>
    </submittedName>
</protein>
<evidence type="ECO:0000256" key="1">
    <source>
        <dbReference type="ARBA" id="ARBA00022737"/>
    </source>
</evidence>
<feature type="coiled-coil region" evidence="3">
    <location>
        <begin position="2520"/>
        <end position="2561"/>
    </location>
</feature>
<feature type="region of interest" description="Disordered" evidence="4">
    <location>
        <begin position="47"/>
        <end position="76"/>
    </location>
</feature>
<comment type="caution">
    <text evidence="5">The sequence shown here is derived from an EMBL/GenBank/DDBJ whole genome shotgun (WGS) entry which is preliminary data.</text>
</comment>
<feature type="coiled-coil region" evidence="3">
    <location>
        <begin position="2828"/>
        <end position="2858"/>
    </location>
</feature>
<feature type="region of interest" description="Disordered" evidence="4">
    <location>
        <begin position="2417"/>
        <end position="2473"/>
    </location>
</feature>
<feature type="region of interest" description="Disordered" evidence="4">
    <location>
        <begin position="1960"/>
        <end position="1999"/>
    </location>
</feature>
<sequence length="3956" mass="439836">MVTKKEQIAEALRATQMMLNKHSDKMTEEEREKAQEQLMALNQAYSELSQQCSDQTTSAEEDFKPSDRMDGLRTETKSPLTDQMTWNTLPEAQLMTCDALRQDLVYKPTPNHLSELNDAKKCIQSPDVSSVSLSDIAAAREGPTFEDLVMKMIEVKQVCDGVEVCYTGDTLTIERAFHSGLIPACVYVNILQRQKTCQEMINHSSPENVSLVEPEHEFEPCKVNQLILKCLSRNKPLTPGRNVSTLRSVCDGLSDQETLSRLLGAQLDADGNENGDRLKVDAAIQCDLMSSSSTLTVLGNQQQFMGLVLPHSGEIQTVSTSFHYHEQLTTNEYTSSLFSDRQKIAAFYIPENSEIVDIASAIENSLTDNYTTEVLKSIELPDVFPDVDHLYEKFSSWLMYKKLTVDGCHRAAESIKVDNIPSTTEARQMFISYLMMNSFIDPKSGQRVLILDRQLNETVKIFLEDLVLSENTENNVSSLTVTDVPEQLDIPLLINEETEGLMKNAQYTYDPHDFVSSVDGRINFNESTDHTFYPQNLVSSGNGKITFDKNTDHTFHGLDCVSLGNGTITFDENTDQNVDPRDFGASIDGRITLEEKTQHLSDPCDFVFSVEERITFDEKTQCTFDSHNFGSSVHGRITFDEKTQHVFDPSDFVFSVAERITFDEKTQHTCDPHDFGSSVDGRFPYDEDTDYTFQPHDFGSSVNGRIALDEKTQHFYLRDFVSSVDDRITFDEKNQHTCNPHDLSATVDGRIAFDENTNHTFDPDDFGSSVDGMVTVDENTDHTCDPHDVGSSIDGRIIVDEKTHHAFDPHEFGSSLDGRNIFDEKSQHTCDPHDFGSSVDGRISFDKNTDHTFNLDDFGSSVDGRITLDEKTQHLYDACEFVSSVDVRIMFDEKTHHTGDLHDFGSSVDGKITIDENTDHMFDPHDFGSSVDWRFTVDENTEHTFDPHDSGSSVDGRITVDENTDHTFDPHDFGSSVNWRFTVDENTDHTFDPHDFGSSVNWRFTVDENTDHTFDPHDFGSSVNWRFTVDENTDHTFDPHDFGSSVNWRFTVDENTEHVFDPHDFGSSVDGRITVDENTDHTFDPHDFGSSVDGRITVDENTDHTFDPHDFGSSVDGRITVDENTDHTFDPQDFVSSVAGSTTFNDFEGFSDTIDPGVAEKNKKSGEVGERICANSLQTDVGGAVIEDLDIPASVVMSAFPILSSVKSTNVGSLSKMSDSECSGKSCSQTIDHFNAESVCSESRTIDTNLAEFLCSEDLVEERGILDVTSGRCYDMNTTYNKGLVDETATLKLRDLQSDEKGSVVGVEEGSMSVLKQVLSDESILSNIDLTTMKERGLFSSDCTVSIHESLQPRLVTDAANLDSKTGIYPEENCSQSISVDQNLGLININQAENRQGSTEQKVAAVVLDFKKEEGDKESESALDCVTRGNIDDEMSNYLHNSPPPARGHELPVISPTSWSQVTAECVHHTDKCPSLPEDTDSQVLINCQLTERADLSSCVMENAALTTHSRQSSLHDRTCNSNTDPENQTYHSCKPDSSPIPNDFLITGYNSPLGNQTLSKSDKDKSTSHCTVLSEESRLENDTVQSPLDNEPTPSLYYSSPRDLVESAITSVSWGDCNYDENIADDGSTSTLPQQAVLDSESDFSSGSEPRCFQEGQTSRPPVVSSEITTSDTGNHGSCDIKNSRHYTSTSTRVSLETLELTNNDSFDSKHSGADEAEPHSEMFSPESQHKDIFSHSEQISVSGNEIENAHKNDGSECCLNPRSESSNVNSGRSETRLKDGLGSVTVPDRNSLDLYASEYPQIVSDFLSDGSNSSAVASSAPAVFSNDVRTCVDDQEEMGTNVSDLSPTLLNTESPVAIVQKTQQPLGEGDFHERDMHHGLLKSSHSGLPVDFLEQSTPSLNNKEQESVSILQEERVHEETQQSHAPNIQLQLLQVLKTVSPSQDLSMLQEVMETLNSALGGDSQEDRQHTLESIKEESSEGGVEGPDGHIPSPLSSADSDACKVEEFKNQLFSIQDFLECVGRLQDHSDVLDDARKDLLVQAPVGNNMEELQIQIEECECLESQLSRLAGDLAVDVEKAKCLLSSADDHIPVQIQQDLASIYLEVGPNLTAASQLCAEQIQSLNQALETERVHLDSMYQKHLRDLDELASLIQNDSEMQGLDLNTCDVDTLKHLIQQNKDAECNLLKETRLKLEDVTFDIQCFISEQAQFLSAAQSSCLLKLLSTTQRTLRDQTERLVAERSSLDVLLDTRERQNHAESLLERHKEFTEKLEEVCDNLTLTENRLIGHQQQTDSAESVTDLQQYQQEHQALQKDVLTNASALNEVITSTKKFLEENRNKLTPDQIAIAESKLEEAKSKAKLINQRAEESRKDLEKVVTTAIKQESEKAAAVERLEESKNKIEGLLDWISNIGSEKESGLDQTDHISKENGNLPEETSAKGLMGENDDANGNALQSTGNDFGREARGESDASLDLDKQYDRVKAHHQEILSQQQDLIMATQSAQALLDKQADVLSAEEKEKLQRNIQELKGRYEASLTQAEQQMKQVHCVQEELKKFQDDCEEFGGWLDQAEGEMEELGAPAGSLNILSDKLQRQKSFSEDVISHKGDLRFITISGQKVLDVAKACGLGDPAAKNAQLHVDTSGTCSAVKEKLDSAAGRYKTLHSQALQGQMTGHQTAVDTLRKTTESLVTCEGDLLSNPDEIQETVDDIVERYDNLSKSVSDRNEKLQITLTRSMSVQDGLDEMMAWMEGVEASVKEKGQIPLDSASIGDILSKEAALEQDIASRQSSISAMKDKVKKFAETADSSAAALLQSNMEALSQRFSDACDKHKQKVSQLEQLKEKVEQFETSTKAEMAEHASDVEKLQTLSKELSELSPDGNKAQIQSKMDNLLNIFTTFKDTVKEKEEEVSSCQDQLGEFRSAANALTKWLEETNEKVPAVQPSSSEKSLEKDLQTVTGLLDEWTSKGPAVQDLNSEGSALCSLITFLTSPAKTKTPNKSELMVIQQNVSFVNEGYASLGETLKSRATELSSSVQYVKEAQKETADMMTWLKDMKKTAASWNNAATEKESVKTQLEQQKAFEDDMKQKQERHQKLREKLLNLIKTHPNSPEAAKWKQMLAEIDAAWTDISGSVEQRKQHLEQSNKNLDIFQTTELQLGQWLSEKELMMSVLGPLSIDLNMLKMQKQQVQILQNEFKSRKPQYEQLEEAASAILSSSGNQDPSNGKLVREKLAAITQKWQGITGQLDQRDSLIDQAVVKTGQFQELLRSLGHTASQLENQLTNHQGHSTQPDAVKKQLEDVHNISAQLREERKTLKEAEAINTELTAMVTEDYLKADLARQLESVSKPFKQLEEKAAKRIEQLNSTFASSQQFHQTSKDFQSWLGEKLQDQSKPQAISAKVDILHQTLEEHSKLQQALGEHEEVYNTILGEGEMLLQSTDGAEKLALQGQLTALSSNWDEVKRSSVEQAGKLQTALQRSLKYQEHAEKLSSWIQECEASEGRVKLTVDPAAVESSISQVKVLQKDVDKSRRLVEQLDTAADSLLEVANVDTQAVKEEKASIGKRVDSVAEGLQSKRESLEMISHTVKEFNDTYKEAKGQLEGAKKQVDAYKSQGVQGHSNKNLTNMKAQHKSLEGVQNQVEHLKSMAKDLVVNVPDADGVTDLLLHTDSIENDYSSLNKILEETCQVLEGKLQGIGQFQISIREMYTHFTDLDDELDSMAPVDLDLATLSEQWGSIQSFVAKLQDLMANTANAGDSCKKMLETETSPDLLGLKRDLDALSKQCGKLSDRAKGREVQVQSTFAKLEELYGKLHRMEDELCRAVDKEATQGAVGMETDVINQQLEAFKIFNCLFISASVPFPSPLMRAELDKEVGIVQGFAEPPWCRQSRKQKQIPFIISSILLSSPNPVTGNKKPLHALGSAVGVKLPGTCAPPQHSTVIKNHLQGPQKLSTRRKQRA</sequence>
<dbReference type="InterPro" id="IPR018159">
    <property type="entry name" value="Spectrin/alpha-actinin"/>
</dbReference>
<feature type="coiled-coil region" evidence="3">
    <location>
        <begin position="2347"/>
        <end position="2402"/>
    </location>
</feature>
<name>A0A6A4RZB1_SCOMX</name>
<evidence type="ECO:0000256" key="4">
    <source>
        <dbReference type="SAM" id="MobiDB-lite"/>
    </source>
</evidence>
<accession>A0A6A4RZB1</accession>
<feature type="region of interest" description="Disordered" evidence="4">
    <location>
        <begin position="1508"/>
        <end position="1600"/>
    </location>
</feature>
<dbReference type="Gene3D" id="3.90.1290.10">
    <property type="entry name" value="Plakin repeat"/>
    <property type="match status" value="1"/>
</dbReference>
<evidence type="ECO:0000313" key="6">
    <source>
        <dbReference type="Proteomes" id="UP000438429"/>
    </source>
</evidence>
<dbReference type="GO" id="GO:0003779">
    <property type="term" value="F:actin binding"/>
    <property type="evidence" value="ECO:0007669"/>
    <property type="project" value="UniProtKB-KW"/>
</dbReference>
<feature type="region of interest" description="Disordered" evidence="4">
    <location>
        <begin position="1700"/>
        <end position="1732"/>
    </location>
</feature>
<feature type="compositionally biased region" description="Polar residues" evidence="4">
    <location>
        <begin position="1764"/>
        <end position="1774"/>
    </location>
</feature>
<proteinExistence type="predicted"/>
<reference evidence="5 6" key="1">
    <citation type="submission" date="2019-06" db="EMBL/GenBank/DDBJ databases">
        <title>Draft genomes of female and male turbot (Scophthalmus maximus).</title>
        <authorList>
            <person name="Xu H."/>
            <person name="Xu X.-W."/>
            <person name="Shao C."/>
            <person name="Chen S."/>
        </authorList>
    </citation>
    <scope>NUCLEOTIDE SEQUENCE [LARGE SCALE GENOMIC DNA]</scope>
    <source>
        <strain evidence="5">Ysfricsl-2016a</strain>
        <tissue evidence="5">Blood</tissue>
    </source>
</reference>
<dbReference type="InterPro" id="IPR035915">
    <property type="entry name" value="Plakin_repeat_sf"/>
</dbReference>
<dbReference type="SMART" id="SM00150">
    <property type="entry name" value="SPEC"/>
    <property type="match status" value="10"/>
</dbReference>
<feature type="compositionally biased region" description="Polar residues" evidence="4">
    <location>
        <begin position="47"/>
        <end position="58"/>
    </location>
</feature>
<organism evidence="5 6">
    <name type="scientific">Scophthalmus maximus</name>
    <name type="common">Turbot</name>
    <name type="synonym">Psetta maxima</name>
    <dbReference type="NCBI Taxonomy" id="52904"/>
    <lineage>
        <taxon>Eukaryota</taxon>
        <taxon>Metazoa</taxon>
        <taxon>Chordata</taxon>
        <taxon>Craniata</taxon>
        <taxon>Vertebrata</taxon>
        <taxon>Euteleostomi</taxon>
        <taxon>Actinopterygii</taxon>
        <taxon>Neopterygii</taxon>
        <taxon>Teleostei</taxon>
        <taxon>Neoteleostei</taxon>
        <taxon>Acanthomorphata</taxon>
        <taxon>Carangaria</taxon>
        <taxon>Pleuronectiformes</taxon>
        <taxon>Pleuronectoidei</taxon>
        <taxon>Scophthalmidae</taxon>
        <taxon>Scophthalmus</taxon>
    </lineage>
</organism>
<feature type="compositionally biased region" description="Basic and acidic residues" evidence="4">
    <location>
        <begin position="2417"/>
        <end position="2429"/>
    </location>
</feature>
<dbReference type="EMBL" id="VEVO01000018">
    <property type="protein sequence ID" value="KAF0027403.1"/>
    <property type="molecule type" value="Genomic_DNA"/>
</dbReference>
<keyword evidence="3" id="KW-0175">Coiled coil</keyword>
<feature type="compositionally biased region" description="Basic and acidic residues" evidence="4">
    <location>
        <begin position="61"/>
        <end position="76"/>
    </location>
</feature>
<feature type="region of interest" description="Disordered" evidence="4">
    <location>
        <begin position="1640"/>
        <end position="1688"/>
    </location>
</feature>
<feature type="coiled-coil region" evidence="3">
    <location>
        <begin position="3297"/>
        <end position="3327"/>
    </location>
</feature>
<dbReference type="SUPFAM" id="SSF75399">
    <property type="entry name" value="Plakin repeat"/>
    <property type="match status" value="2"/>
</dbReference>
<keyword evidence="2" id="KW-0009">Actin-binding</keyword>
<feature type="compositionally biased region" description="Polar residues" evidence="4">
    <location>
        <begin position="1656"/>
        <end position="1677"/>
    </location>
</feature>
<evidence type="ECO:0000256" key="3">
    <source>
        <dbReference type="SAM" id="Coils"/>
    </source>
</evidence>
<feature type="compositionally biased region" description="Basic and acidic residues" evidence="4">
    <location>
        <begin position="2462"/>
        <end position="2473"/>
    </location>
</feature>
<dbReference type="InterPro" id="IPR002017">
    <property type="entry name" value="Spectrin_repeat"/>
</dbReference>
<feature type="compositionally biased region" description="Polar residues" evidence="4">
    <location>
        <begin position="1583"/>
        <end position="1599"/>
    </location>
</feature>
<feature type="compositionally biased region" description="Basic and acidic residues" evidence="4">
    <location>
        <begin position="1708"/>
        <end position="1722"/>
    </location>
</feature>
<feature type="coiled-coil region" evidence="3">
    <location>
        <begin position="3071"/>
        <end position="3105"/>
    </location>
</feature>
<feature type="compositionally biased region" description="Polar residues" evidence="4">
    <location>
        <begin position="1520"/>
        <end position="1532"/>
    </location>
</feature>
<dbReference type="CDD" id="cd00176">
    <property type="entry name" value="SPEC"/>
    <property type="match status" value="6"/>
</dbReference>
<dbReference type="SUPFAM" id="SSF46966">
    <property type="entry name" value="Spectrin repeat"/>
    <property type="match status" value="10"/>
</dbReference>
<feature type="coiled-coil region" evidence="3">
    <location>
        <begin position="3585"/>
        <end position="3612"/>
    </location>
</feature>
<gene>
    <name evidence="5" type="ORF">F2P81_020144</name>
</gene>
<dbReference type="Pfam" id="PF00435">
    <property type="entry name" value="Spectrin"/>
    <property type="match status" value="5"/>
</dbReference>
<evidence type="ECO:0000256" key="2">
    <source>
        <dbReference type="ARBA" id="ARBA00023203"/>
    </source>
</evidence>
<keyword evidence="1" id="KW-0677">Repeat</keyword>
<feature type="compositionally biased region" description="Basic and acidic residues" evidence="4">
    <location>
        <begin position="1966"/>
        <end position="1980"/>
    </location>
</feature>